<protein>
    <submittedName>
        <fullName evidence="1">Uncharacterized protein</fullName>
    </submittedName>
</protein>
<reference evidence="1 2" key="1">
    <citation type="submission" date="2015-10" db="EMBL/GenBank/DDBJ databases">
        <title>Metagenome-Assembled Genomes uncover a global brackish microbiome.</title>
        <authorList>
            <person name="Hugerth L.W."/>
            <person name="Larsson J."/>
            <person name="Alneberg J."/>
            <person name="Lindh M.V."/>
            <person name="Legrand C."/>
            <person name="Pinhassi J."/>
            <person name="Andersson A.F."/>
        </authorList>
    </citation>
    <scope>NUCLEOTIDE SEQUENCE [LARGE SCALE GENOMIC DNA]</scope>
    <source>
        <strain evidence="1">BACL22 MAG-120619-bin3</strain>
    </source>
</reference>
<accession>A0A0R2T2A4</accession>
<organism evidence="1 2">
    <name type="scientific">OM182 bacterium BACL3 MAG-120619-bin3</name>
    <dbReference type="NCBI Taxonomy" id="1655593"/>
    <lineage>
        <taxon>Bacteria</taxon>
        <taxon>Pseudomonadati</taxon>
        <taxon>Pseudomonadota</taxon>
        <taxon>Gammaproteobacteria</taxon>
        <taxon>OMG group</taxon>
        <taxon>OM182 clade</taxon>
    </lineage>
</organism>
<comment type="caution">
    <text evidence="1">The sequence shown here is derived from an EMBL/GenBank/DDBJ whole genome shotgun (WGS) entry which is preliminary data.</text>
</comment>
<sequence>MSFSDVPYLSLTGTTIADADFVNVSMSALSTSAKFGSGKLSVALNAGAIGQAWVDFAITQSSPDTVITLVPSSTLFIDRTLEDMATFDAFSGTLLIPALEINGAVAYTNLRFTLTDAKNYSFTLQSFDEAP</sequence>
<dbReference type="AlphaFoldDB" id="A0A0R2T2A4"/>
<proteinExistence type="predicted"/>
<dbReference type="Proteomes" id="UP000051242">
    <property type="component" value="Unassembled WGS sequence"/>
</dbReference>
<name>A0A0R2T2A4_9GAMM</name>
<evidence type="ECO:0000313" key="1">
    <source>
        <dbReference type="EMBL" id="KRO79499.1"/>
    </source>
</evidence>
<evidence type="ECO:0000313" key="2">
    <source>
        <dbReference type="Proteomes" id="UP000051242"/>
    </source>
</evidence>
<gene>
    <name evidence="1" type="ORF">ABR85_08330</name>
</gene>
<dbReference type="EMBL" id="LICD01000167">
    <property type="protein sequence ID" value="KRO79499.1"/>
    <property type="molecule type" value="Genomic_DNA"/>
</dbReference>